<dbReference type="Pfam" id="PF06751">
    <property type="entry name" value="EutB"/>
    <property type="match status" value="1"/>
</dbReference>
<organism evidence="1 2">
    <name type="scientific">Pyxidicoccus parkwayensis</name>
    <dbReference type="NCBI Taxonomy" id="2813578"/>
    <lineage>
        <taxon>Bacteria</taxon>
        <taxon>Pseudomonadati</taxon>
        <taxon>Myxococcota</taxon>
        <taxon>Myxococcia</taxon>
        <taxon>Myxococcales</taxon>
        <taxon>Cystobacterineae</taxon>
        <taxon>Myxococcaceae</taxon>
        <taxon>Pyxidicoccus</taxon>
    </lineage>
</organism>
<reference evidence="1 2" key="1">
    <citation type="submission" date="2021-02" db="EMBL/GenBank/DDBJ databases">
        <title>De Novo genome assembly of isolated myxobacteria.</title>
        <authorList>
            <person name="Stevens D.C."/>
        </authorList>
    </citation>
    <scope>NUCLEOTIDE SEQUENCE [LARGE SCALE GENOMIC DNA]</scope>
    <source>
        <strain evidence="2">SCPEA02</strain>
    </source>
</reference>
<dbReference type="Pfam" id="PF05985">
    <property type="entry name" value="EutC"/>
    <property type="match status" value="1"/>
</dbReference>
<dbReference type="Gene3D" id="3.20.20.70">
    <property type="entry name" value="Aldolase class I"/>
    <property type="match status" value="1"/>
</dbReference>
<dbReference type="InterPro" id="IPR013785">
    <property type="entry name" value="Aldolase_TIM"/>
</dbReference>
<dbReference type="InterPro" id="IPR009246">
    <property type="entry name" value="EutC"/>
</dbReference>
<dbReference type="Proteomes" id="UP000662747">
    <property type="component" value="Chromosome"/>
</dbReference>
<dbReference type="InterPro" id="IPR010628">
    <property type="entry name" value="EutB"/>
</dbReference>
<protein>
    <submittedName>
        <fullName evidence="1">Ethanolamine ammonia-lyase subunit EutB</fullName>
        <ecNumber evidence="1">4.3.1.7</ecNumber>
    </submittedName>
</protein>
<dbReference type="Gene3D" id="1.10.220.70">
    <property type="entry name" value="lyase"/>
    <property type="match status" value="1"/>
</dbReference>
<keyword evidence="1" id="KW-0456">Lyase</keyword>
<dbReference type="InterPro" id="IPR042251">
    <property type="entry name" value="EutC_C"/>
</dbReference>
<dbReference type="Gene3D" id="3.40.50.11240">
    <property type="entry name" value="Ethanolamine ammonia-lyase light chain (EutC)"/>
    <property type="match status" value="1"/>
</dbReference>
<gene>
    <name evidence="1" type="primary">eutB</name>
    <name evidence="1" type="ORF">JY651_20630</name>
</gene>
<dbReference type="GO" id="GO:0008851">
    <property type="term" value="F:ethanolamine ammonia-lyase activity"/>
    <property type="evidence" value="ECO:0007669"/>
    <property type="project" value="UniProtKB-EC"/>
</dbReference>
<dbReference type="PANTHER" id="PTHR39329">
    <property type="entry name" value="ETHANOLAMINE AMMONIA-LYASE HEAVY CHAIN"/>
    <property type="match status" value="1"/>
</dbReference>
<evidence type="ECO:0000313" key="2">
    <source>
        <dbReference type="Proteomes" id="UP000662747"/>
    </source>
</evidence>
<proteinExistence type="predicted"/>
<sequence>MAVESRFLLHRRTVLAAMLGGAAASFLGCGKDSVTRPPPGPVPEGVYIPEVRSGEDVFSYVQRIKGAHDETLYKQVLGAANAFKEGDALVGVAAADDTSRKHARQLLENTRLTDLEDHPLLQDDLHALLVESEDRVAASGARDWTLGRLKQFLLESDEPDIHELVRGLGSDVIACVVKLMSDEELIAVGKKVFNPLPGSHIGARGYLGARVQPNSPTDNVDDIRWQVFDGWSYAVGDVVLGCNPVSSAPESVAAIEAALHELRVTFGLQDVLPHCVLAHIDVQAEVERLHPGTTGIWFQSIAGSDTANATFDISVKKMVDYAATRTGQFGLYFETGQGADFTNGSGHGYDMVIHESRKYGFARALTQKVARAQEGAGRAAAPWVHLNDVAGFIGPEVFRTKEQLVRCCLEDIVMGKLHGLPIGLDVCSTLHMDVSLDDLDWCLERIMPANPAYLMGLPTKNDPMLGYLTTGFQDHVRLRERFGYKVEDRMWAFFQRLGVIDAAGKPTEHFGDPVWVYLQYLRAKGDTRPEEEIRAEGGQRLDEIRARGVPIAVGHGANAWDLEPSLDAEMRRVYADSKTSLWTELSEAFIVTVPDAVRLLTKSKDRTEYILHPETGEQLDSASLDAIRSLRVRHAGKYDVQLMVSDGLNALSIMDAGQLRPYLDALRDLLTQAGYAPSPEHLLLTSGRVRAGYRVGEALFGGLADSRQHRAIIHIIGERPGTGHHTFSAYITAPTVEVWSQAGRVDHNITRVVSGIALTALTPSLAAPETVRLLQQLAPLGG</sequence>
<dbReference type="EC" id="4.3.1.7" evidence="1"/>
<name>A0ABX7P9M2_9BACT</name>
<evidence type="ECO:0000313" key="1">
    <source>
        <dbReference type="EMBL" id="QSQ27168.1"/>
    </source>
</evidence>
<accession>A0ABX7P9M2</accession>
<keyword evidence="2" id="KW-1185">Reference proteome</keyword>
<dbReference type="NCBIfam" id="NF011649">
    <property type="entry name" value="PRK15067.1"/>
    <property type="match status" value="1"/>
</dbReference>
<dbReference type="InterPro" id="IPR044939">
    <property type="entry name" value="EutB_dom_2_sf"/>
</dbReference>
<dbReference type="PROSITE" id="PS51257">
    <property type="entry name" value="PROKAR_LIPOPROTEIN"/>
    <property type="match status" value="1"/>
</dbReference>
<dbReference type="PANTHER" id="PTHR39329:SF1">
    <property type="entry name" value="ETHANOLAMINE AMMONIA-LYASE LARGE SUBUNIT"/>
    <property type="match status" value="1"/>
</dbReference>
<dbReference type="RefSeq" id="WP_206728695.1">
    <property type="nucleotide sequence ID" value="NZ_CP071090.1"/>
</dbReference>
<dbReference type="EMBL" id="CP071090">
    <property type="protein sequence ID" value="QSQ27168.1"/>
    <property type="molecule type" value="Genomic_DNA"/>
</dbReference>